<dbReference type="Pfam" id="PF01852">
    <property type="entry name" value="START"/>
    <property type="match status" value="1"/>
</dbReference>
<sequence>MSNTKPKYTTIFSDDEEEDCTSPTSTSLPIVIPALQTHRASFPPHFIDPMQTSSSYHIHQAEMALFTLKSAVLDDDPGPWKKVLVHKKSGVVIHMKSEKAQPMFKGEMVFQGFTPHSIFYVIGMRKLWDVLYEDGNLVENLNDTTSLTYEVCQPTSAAKSRRDLCLVEKIECTHNGTILFACTSAETPKVPRLQGRTRAQIKLMGWVLEPLSSGAIPLTKVSFVIQEPTKGWMTSLTKKSLARRPLIVLSSVHNYLKAKDQRIFEQKWCGPIRKRPSVLTPSQNSSLFHSQRTLSSHIDPTKSINSISSNNKNVRANEGNGDGNEHERPPCPAPTMKQPLYSPHRHLAIRNESVHLLKQLYLSPLSEWQLNSAAHNTHLYTKEHGGHVYSRLDGILQGDWLPEQICSLILSVHTRKHCNWWRRGSIIERFSQRDYLMHWILATGNTLQQQDVAVVTHIDSEHGGRRIFMTSKSIHDDKVPLQDGLQRIAMSLYGWIVTLKAPSELEICFIVDMSLPWAQSQRTCLSNLHTYLSHHGLPPYIRRVSGKIVMEQFDTATATFQVAWIVRHQQPPNAAMEWCTDIRLDPALYRHGYNVDVSPTQEGTRIDRNRRIVKVFTTDPRMEGCRVYVKITPCPPPPPMIRTSHSLQNLGSRMIASYTSVHDISAIHRKPPVLQPPPNNSDHVAKGYILVPPPSSTQPPLLNFTDDLTFNGQQLMVVLFGMGLILTNVVVRAHMVWELYMTDQK</sequence>
<dbReference type="Proteomes" id="UP000078561">
    <property type="component" value="Unassembled WGS sequence"/>
</dbReference>
<keyword evidence="2" id="KW-0472">Membrane</keyword>
<dbReference type="Gene3D" id="3.30.530.20">
    <property type="match status" value="2"/>
</dbReference>
<gene>
    <name evidence="4" type="primary">ABSGL_03449.1 scaffold 4609</name>
</gene>
<protein>
    <recommendedName>
        <fullName evidence="3">START domain-containing protein</fullName>
    </recommendedName>
</protein>
<evidence type="ECO:0000313" key="4">
    <source>
        <dbReference type="EMBL" id="SAL97922.1"/>
    </source>
</evidence>
<dbReference type="EMBL" id="LT552047">
    <property type="protein sequence ID" value="SAL97922.1"/>
    <property type="molecule type" value="Genomic_DNA"/>
</dbReference>
<feature type="compositionally biased region" description="Polar residues" evidence="1">
    <location>
        <begin position="279"/>
        <end position="298"/>
    </location>
</feature>
<feature type="transmembrane region" description="Helical" evidence="2">
    <location>
        <begin position="715"/>
        <end position="737"/>
    </location>
</feature>
<evidence type="ECO:0000256" key="2">
    <source>
        <dbReference type="SAM" id="Phobius"/>
    </source>
</evidence>
<dbReference type="AlphaFoldDB" id="A0A163J9M7"/>
<accession>A0A163J9M7</accession>
<dbReference type="PANTHER" id="PTHR19308:SF14">
    <property type="entry name" value="START DOMAIN-CONTAINING PROTEIN"/>
    <property type="match status" value="1"/>
</dbReference>
<proteinExistence type="predicted"/>
<dbReference type="GO" id="GO:0008289">
    <property type="term" value="F:lipid binding"/>
    <property type="evidence" value="ECO:0007669"/>
    <property type="project" value="InterPro"/>
</dbReference>
<dbReference type="InterPro" id="IPR041036">
    <property type="entry name" value="GH5_C"/>
</dbReference>
<keyword evidence="2" id="KW-1133">Transmembrane helix</keyword>
<dbReference type="PROSITE" id="PS50848">
    <property type="entry name" value="START"/>
    <property type="match status" value="1"/>
</dbReference>
<dbReference type="OrthoDB" id="196858at2759"/>
<dbReference type="PANTHER" id="PTHR19308">
    <property type="entry name" value="PHOSPHATIDYLCHOLINE TRANSFER PROTEIN"/>
    <property type="match status" value="1"/>
</dbReference>
<dbReference type="Gene3D" id="2.60.40.1180">
    <property type="entry name" value="Golgi alpha-mannosidase II"/>
    <property type="match status" value="1"/>
</dbReference>
<organism evidence="4">
    <name type="scientific">Absidia glauca</name>
    <name type="common">Pin mould</name>
    <dbReference type="NCBI Taxonomy" id="4829"/>
    <lineage>
        <taxon>Eukaryota</taxon>
        <taxon>Fungi</taxon>
        <taxon>Fungi incertae sedis</taxon>
        <taxon>Mucoromycota</taxon>
        <taxon>Mucoromycotina</taxon>
        <taxon>Mucoromycetes</taxon>
        <taxon>Mucorales</taxon>
        <taxon>Cunninghamellaceae</taxon>
        <taxon>Absidia</taxon>
    </lineage>
</organism>
<feature type="domain" description="START" evidence="3">
    <location>
        <begin position="80"/>
        <end position="251"/>
    </location>
</feature>
<evidence type="ECO:0000256" key="1">
    <source>
        <dbReference type="SAM" id="MobiDB-lite"/>
    </source>
</evidence>
<evidence type="ECO:0000259" key="3">
    <source>
        <dbReference type="PROSITE" id="PS50848"/>
    </source>
</evidence>
<dbReference type="InterPro" id="IPR023393">
    <property type="entry name" value="START-like_dom_sf"/>
</dbReference>
<dbReference type="OMA" id="VESYFER"/>
<dbReference type="InterPro" id="IPR002913">
    <property type="entry name" value="START_lipid-bd_dom"/>
</dbReference>
<dbReference type="GO" id="GO:0005737">
    <property type="term" value="C:cytoplasm"/>
    <property type="evidence" value="ECO:0007669"/>
    <property type="project" value="UniProtKB-ARBA"/>
</dbReference>
<keyword evidence="2" id="KW-0812">Transmembrane</keyword>
<reference evidence="4" key="1">
    <citation type="submission" date="2016-04" db="EMBL/GenBank/DDBJ databases">
        <authorList>
            <person name="Evans L.H."/>
            <person name="Alamgir A."/>
            <person name="Owens N."/>
            <person name="Weber N.D."/>
            <person name="Virtaneva K."/>
            <person name="Barbian K."/>
            <person name="Babar A."/>
            <person name="Rosenke K."/>
        </authorList>
    </citation>
    <scope>NUCLEOTIDE SEQUENCE [LARGE SCALE GENOMIC DNA]</scope>
    <source>
        <strain evidence="4">CBS 101.48</strain>
    </source>
</reference>
<dbReference type="CDD" id="cd00177">
    <property type="entry name" value="START"/>
    <property type="match status" value="1"/>
</dbReference>
<feature type="region of interest" description="Disordered" evidence="1">
    <location>
        <begin position="279"/>
        <end position="339"/>
    </location>
</feature>
<name>A0A163J9M7_ABSGL</name>
<feature type="compositionally biased region" description="Low complexity" evidence="1">
    <location>
        <begin position="302"/>
        <end position="313"/>
    </location>
</feature>
<dbReference type="InterPro" id="IPR051213">
    <property type="entry name" value="START_lipid_transfer"/>
</dbReference>
<dbReference type="InterPro" id="IPR013780">
    <property type="entry name" value="Glyco_hydro_b"/>
</dbReference>
<keyword evidence="5" id="KW-1185">Reference proteome</keyword>
<dbReference type="Pfam" id="PF18564">
    <property type="entry name" value="Glyco_hydro_5_C"/>
    <property type="match status" value="1"/>
</dbReference>
<evidence type="ECO:0000313" key="5">
    <source>
        <dbReference type="Proteomes" id="UP000078561"/>
    </source>
</evidence>
<dbReference type="InParanoid" id="A0A163J9M7"/>
<dbReference type="SUPFAM" id="SSF55961">
    <property type="entry name" value="Bet v1-like"/>
    <property type="match status" value="2"/>
</dbReference>
<dbReference type="STRING" id="4829.A0A163J9M7"/>